<dbReference type="PANTHER" id="PTHR23150:SF26">
    <property type="entry name" value="GENERIC METHYLTRANSFERASE"/>
    <property type="match status" value="1"/>
</dbReference>
<reference evidence="6 7" key="1">
    <citation type="submission" date="2020-09" db="EMBL/GenBank/DDBJ databases">
        <authorList>
            <person name="Tanuku N.R.S."/>
        </authorList>
    </citation>
    <scope>NUCLEOTIDE SEQUENCE [LARGE SCALE GENOMIC DNA]</scope>
    <source>
        <strain evidence="6 7">AK62</strain>
    </source>
</reference>
<evidence type="ECO:0000256" key="2">
    <source>
        <dbReference type="ARBA" id="ARBA00023004"/>
    </source>
</evidence>
<dbReference type="PANTHER" id="PTHR23150">
    <property type="entry name" value="SULFATASE MODIFYING FACTOR 1, 2"/>
    <property type="match status" value="1"/>
</dbReference>
<dbReference type="InterPro" id="IPR029063">
    <property type="entry name" value="SAM-dependent_MTases_sf"/>
</dbReference>
<dbReference type="Proteomes" id="UP000810171">
    <property type="component" value="Unassembled WGS sequence"/>
</dbReference>
<dbReference type="NCBIfam" id="TIGR04345">
    <property type="entry name" value="ovoA_Cterm"/>
    <property type="match status" value="1"/>
</dbReference>
<proteinExistence type="predicted"/>
<keyword evidence="1" id="KW-0560">Oxidoreductase</keyword>
<dbReference type="Gene3D" id="3.90.1580.10">
    <property type="entry name" value="paralog of FGE (formylglycine-generating enzyme)"/>
    <property type="match status" value="1"/>
</dbReference>
<comment type="pathway">
    <text evidence="3">Amino-acid biosynthesis; ergothioneine biosynthesis.</text>
</comment>
<dbReference type="Gene3D" id="3.40.50.150">
    <property type="entry name" value="Vaccinia Virus protein VP39"/>
    <property type="match status" value="1"/>
</dbReference>
<evidence type="ECO:0000256" key="3">
    <source>
        <dbReference type="ARBA" id="ARBA00037882"/>
    </source>
</evidence>
<dbReference type="InterPro" id="IPR027625">
    <property type="entry name" value="OvoA_Cterm"/>
</dbReference>
<comment type="caution">
    <text evidence="6">The sequence shown here is derived from an EMBL/GenBank/DDBJ whole genome shotgun (WGS) entry which is preliminary data.</text>
</comment>
<dbReference type="InterPro" id="IPR034660">
    <property type="entry name" value="DinB/YfiT-like"/>
</dbReference>
<protein>
    <submittedName>
        <fullName evidence="6">5-histidylcysteine sulfoxide synthase</fullName>
    </submittedName>
</protein>
<accession>A0ABS3Z6E7</accession>
<dbReference type="InterPro" id="IPR005532">
    <property type="entry name" value="SUMF_dom"/>
</dbReference>
<dbReference type="InterPro" id="IPR016187">
    <property type="entry name" value="CTDL_fold"/>
</dbReference>
<dbReference type="Pfam" id="PF03781">
    <property type="entry name" value="FGE-sulfatase"/>
    <property type="match status" value="1"/>
</dbReference>
<dbReference type="NCBIfam" id="TIGR04344">
    <property type="entry name" value="ovoA_Nterm"/>
    <property type="match status" value="1"/>
</dbReference>
<dbReference type="SUPFAM" id="SSF53335">
    <property type="entry name" value="S-adenosyl-L-methionine-dependent methyltransferases"/>
    <property type="match status" value="1"/>
</dbReference>
<dbReference type="EMBL" id="JACVEW010000001">
    <property type="protein sequence ID" value="MBP0047176.1"/>
    <property type="molecule type" value="Genomic_DNA"/>
</dbReference>
<dbReference type="Pfam" id="PF12867">
    <property type="entry name" value="DinB_2"/>
    <property type="match status" value="1"/>
</dbReference>
<evidence type="ECO:0000259" key="4">
    <source>
        <dbReference type="Pfam" id="PF03781"/>
    </source>
</evidence>
<dbReference type="SUPFAM" id="SSF109854">
    <property type="entry name" value="DinB/YfiT-like putative metalloenzymes"/>
    <property type="match status" value="1"/>
</dbReference>
<dbReference type="InterPro" id="IPR051043">
    <property type="entry name" value="Sulfatase_Mod_Factor_Kinase"/>
</dbReference>
<feature type="domain" description="DinB-like" evidence="5">
    <location>
        <begin position="26"/>
        <end position="161"/>
    </location>
</feature>
<feature type="domain" description="Sulfatase-modifying factor enzyme-like" evidence="4">
    <location>
        <begin position="192"/>
        <end position="445"/>
    </location>
</feature>
<keyword evidence="7" id="KW-1185">Reference proteome</keyword>
<sequence length="701" mass="80976">MERLTRTPRLDNPDTDALRREILDYFHTTCDRYEQLFEVLTCDEAYTVKPIPLRHPLIFYYGHTATFFINKLLLSGLIETRINPHFESIFAVGVDEMSWDDLNDDHYDWPTVEAVRAYRHQVRQRVDRVIREAPLTTPVTWDHPWWTLLMGIEHERIHLETSSVLIRQHALKYVQSHPAWPACRDSGPAPANQLIEIPAGRVTLGKARDDAFYGWDNEYGEHVAELNAFKAAQMLVSNQEFLAFVEAGGYAEPNWWSEEGWQWCQFAKAEHPTFWVHTEQAWELRLMCEQVLMPWDWPVEVNCHEAEAFCRWKADQTGEPIRLPSEDEWYRLYDLAQVGAPAPGDTVNANLHLDHFASSCPVYRFAQGDFFDISGNVWQWTQTPIYPFEGFAVYPYYDDFTTPTFDDQHNLIKGGSWISCGNESLRSARYAFRRHFFQHAGFRYVSGPAPEAPVTSRYETDELAAQYADFHYGESHFSVANFPRTLARLAIELAGPERNTKALDLGCATGRASFELAHHFRHVDGVDFSARLINLGVQLQQQGRLRYTLPEEGELVSYHECDLASLGLSECAERVNFIQGDACNLKPILTGYDLILAANLIDRLYDPRQFLEQVHTRLNPDGLLVLASPYTWLEAHTPKEAWLGGFKRDGESVTTLDGLHAVLDTHFERIREPEEIPFVIRETRRKYQHTLSEVTCWRLRS</sequence>
<organism evidence="6 7">
    <name type="scientific">Marinobacterium alkalitolerans</name>
    <dbReference type="NCBI Taxonomy" id="1542925"/>
    <lineage>
        <taxon>Bacteria</taxon>
        <taxon>Pseudomonadati</taxon>
        <taxon>Pseudomonadota</taxon>
        <taxon>Gammaproteobacteria</taxon>
        <taxon>Oceanospirillales</taxon>
        <taxon>Oceanospirillaceae</taxon>
        <taxon>Marinobacterium</taxon>
    </lineage>
</organism>
<dbReference type="InterPro" id="IPR024775">
    <property type="entry name" value="DinB-like"/>
</dbReference>
<gene>
    <name evidence="6" type="primary">ovoA</name>
    <name evidence="6" type="ORF">H9C73_00385</name>
</gene>
<evidence type="ECO:0000313" key="6">
    <source>
        <dbReference type="EMBL" id="MBP0047176.1"/>
    </source>
</evidence>
<evidence type="ECO:0000313" key="7">
    <source>
        <dbReference type="Proteomes" id="UP000810171"/>
    </source>
</evidence>
<evidence type="ECO:0000256" key="1">
    <source>
        <dbReference type="ARBA" id="ARBA00023002"/>
    </source>
</evidence>
<evidence type="ECO:0000259" key="5">
    <source>
        <dbReference type="Pfam" id="PF12867"/>
    </source>
</evidence>
<dbReference type="SUPFAM" id="SSF56436">
    <property type="entry name" value="C-type lectin-like"/>
    <property type="match status" value="1"/>
</dbReference>
<dbReference type="RefSeq" id="WP_209285791.1">
    <property type="nucleotide sequence ID" value="NZ_JACVEW010000001.1"/>
</dbReference>
<dbReference type="InterPro" id="IPR042095">
    <property type="entry name" value="SUMF_sf"/>
</dbReference>
<name>A0ABS3Z6E7_9GAMM</name>
<dbReference type="InterPro" id="IPR027577">
    <property type="entry name" value="OvoA_Nterm"/>
</dbReference>
<dbReference type="CDD" id="cd02440">
    <property type="entry name" value="AdoMet_MTases"/>
    <property type="match status" value="1"/>
</dbReference>
<dbReference type="Pfam" id="PF13489">
    <property type="entry name" value="Methyltransf_23"/>
    <property type="match status" value="1"/>
</dbReference>
<keyword evidence="2" id="KW-0408">Iron</keyword>